<dbReference type="GO" id="GO:0071944">
    <property type="term" value="C:cell periphery"/>
    <property type="evidence" value="ECO:0007669"/>
    <property type="project" value="UniProtKB-ARBA"/>
</dbReference>
<keyword evidence="1" id="KW-0433">Leucine-rich repeat</keyword>
<dbReference type="InterPro" id="IPR052286">
    <property type="entry name" value="Wnt_signaling_inhibitor"/>
</dbReference>
<dbReference type="InterPro" id="IPR003591">
    <property type="entry name" value="Leu-rich_rpt_typical-subtyp"/>
</dbReference>
<protein>
    <recommendedName>
        <fullName evidence="5">LRRCT domain-containing protein</fullName>
    </recommendedName>
</protein>
<dbReference type="InterPro" id="IPR032675">
    <property type="entry name" value="LRR_dom_sf"/>
</dbReference>
<dbReference type="GO" id="GO:0016020">
    <property type="term" value="C:membrane"/>
    <property type="evidence" value="ECO:0007669"/>
    <property type="project" value="TreeGrafter"/>
</dbReference>
<feature type="domain" description="LRRCT" evidence="5">
    <location>
        <begin position="290"/>
        <end position="342"/>
    </location>
</feature>
<keyword evidence="2" id="KW-0732">Signal</keyword>
<reference evidence="6" key="1">
    <citation type="submission" date="2020-11" db="EMBL/GenBank/DDBJ databases">
        <authorList>
            <person name="Tran Van P."/>
        </authorList>
    </citation>
    <scope>NUCLEOTIDE SEQUENCE</scope>
</reference>
<dbReference type="SMART" id="SM00369">
    <property type="entry name" value="LRR_TYP"/>
    <property type="match status" value="4"/>
</dbReference>
<feature type="transmembrane region" description="Helical" evidence="4">
    <location>
        <begin position="356"/>
        <end position="380"/>
    </location>
</feature>
<keyword evidence="4" id="KW-0812">Transmembrane</keyword>
<dbReference type="InterPro" id="IPR000483">
    <property type="entry name" value="Cys-rich_flank_reg_C"/>
</dbReference>
<dbReference type="Pfam" id="PF13855">
    <property type="entry name" value="LRR_8"/>
    <property type="match status" value="1"/>
</dbReference>
<keyword evidence="3" id="KW-0677">Repeat</keyword>
<dbReference type="InterPro" id="IPR001611">
    <property type="entry name" value="Leu-rich_rpt"/>
</dbReference>
<feature type="transmembrane region" description="Helical" evidence="4">
    <location>
        <begin position="21"/>
        <end position="41"/>
    </location>
</feature>
<dbReference type="EMBL" id="OC001272">
    <property type="protein sequence ID" value="CAD7259561.1"/>
    <property type="molecule type" value="Genomic_DNA"/>
</dbReference>
<evidence type="ECO:0000256" key="4">
    <source>
        <dbReference type="SAM" id="Phobius"/>
    </source>
</evidence>
<keyword evidence="4" id="KW-0472">Membrane</keyword>
<evidence type="ECO:0000256" key="3">
    <source>
        <dbReference type="ARBA" id="ARBA00022737"/>
    </source>
</evidence>
<dbReference type="PANTHER" id="PTHR24364:SF18">
    <property type="entry name" value="LP06937P"/>
    <property type="match status" value="1"/>
</dbReference>
<evidence type="ECO:0000313" key="6">
    <source>
        <dbReference type="EMBL" id="CAD7259561.1"/>
    </source>
</evidence>
<dbReference type="PANTHER" id="PTHR24364">
    <property type="entry name" value="LP06937P"/>
    <property type="match status" value="1"/>
</dbReference>
<dbReference type="SUPFAM" id="SSF52058">
    <property type="entry name" value="L domain-like"/>
    <property type="match status" value="1"/>
</dbReference>
<evidence type="ECO:0000256" key="1">
    <source>
        <dbReference type="ARBA" id="ARBA00022614"/>
    </source>
</evidence>
<accession>A0A7R9FYZ6</accession>
<gene>
    <name evidence="6" type="ORF">TSIB3V08_LOCUS3765</name>
</gene>
<organism evidence="6">
    <name type="scientific">Timema shepardi</name>
    <name type="common">Walking stick</name>
    <dbReference type="NCBI Taxonomy" id="629360"/>
    <lineage>
        <taxon>Eukaryota</taxon>
        <taxon>Metazoa</taxon>
        <taxon>Ecdysozoa</taxon>
        <taxon>Arthropoda</taxon>
        <taxon>Hexapoda</taxon>
        <taxon>Insecta</taxon>
        <taxon>Pterygota</taxon>
        <taxon>Neoptera</taxon>
        <taxon>Polyneoptera</taxon>
        <taxon>Phasmatodea</taxon>
        <taxon>Timematodea</taxon>
        <taxon>Timematoidea</taxon>
        <taxon>Timematidae</taxon>
        <taxon>Timema</taxon>
    </lineage>
</organism>
<dbReference type="AlphaFoldDB" id="A0A7R9FYZ6"/>
<sequence>MSGSQGQLEARATCTTMSPMAYLGRLTLLSLCVSLVCGSMVTDCGPQFQGKCLCGIVDYQERMHQYVVNCTNSGFKNTAMLEFLPSQTEVLIFTGNFIQELPWNVFGTFTNLSHLRVVDMSNNGIREIKGKAYHRVANVERLVLNHNDLVISETESANYHHRRVFSNFVNLIELHLTDAFADNTPENLASDLHDIFVSSGLTKLIKLHLEQNEISIFKDPRIFCDLPSLMDLHLSDNLLTGLHFNITCLEHLRFLDLESNKIAGLTKEDLEILDSFPKREQNLVLDLRDNPFLCDCAVQELYTWLQTTKVEVRNRDMLRCHKGLPESNKGELVLDVRQIQCPLQMAASQSIASSHYATAVVLGLLLTVLAVLGIVVVYLYRADIKRGMTPIVNNVSRKVQYTSIGRQPEDQEMEV</sequence>
<keyword evidence="4" id="KW-1133">Transmembrane helix</keyword>
<dbReference type="Gene3D" id="3.80.10.10">
    <property type="entry name" value="Ribonuclease Inhibitor"/>
    <property type="match status" value="1"/>
</dbReference>
<name>A0A7R9FYZ6_TIMSH</name>
<evidence type="ECO:0000259" key="5">
    <source>
        <dbReference type="SMART" id="SM00082"/>
    </source>
</evidence>
<evidence type="ECO:0000256" key="2">
    <source>
        <dbReference type="ARBA" id="ARBA00022729"/>
    </source>
</evidence>
<proteinExistence type="predicted"/>
<dbReference type="SMART" id="SM00082">
    <property type="entry name" value="LRRCT"/>
    <property type="match status" value="1"/>
</dbReference>